<keyword evidence="5" id="KW-1003">Cell membrane</keyword>
<organism evidence="6 7">
    <name type="scientific">Abyssalbus ytuae</name>
    <dbReference type="NCBI Taxonomy" id="2926907"/>
    <lineage>
        <taxon>Bacteria</taxon>
        <taxon>Pseudomonadati</taxon>
        <taxon>Bacteroidota</taxon>
        <taxon>Flavobacteriia</taxon>
        <taxon>Flavobacteriales</taxon>
        <taxon>Flavobacteriaceae</taxon>
        <taxon>Abyssalbus</taxon>
    </lineage>
</organism>
<reference evidence="6" key="1">
    <citation type="submission" date="2022-03" db="EMBL/GenBank/DDBJ databases">
        <title>Description of Abyssus ytuae gen. nov., sp. nov., a novel member of the family Flavobacteriaceae isolated from the sediment of Mariana Trench.</title>
        <authorList>
            <person name="Zhang J."/>
            <person name="Xu X."/>
        </authorList>
    </citation>
    <scope>NUCLEOTIDE SEQUENCE</scope>
    <source>
        <strain evidence="6">MT3330</strain>
    </source>
</reference>
<accession>A0A9E6ZZW5</accession>
<feature type="transmembrane region" description="Helical" evidence="5">
    <location>
        <begin position="6"/>
        <end position="39"/>
    </location>
</feature>
<proteinExistence type="inferred from homology"/>
<dbReference type="Proteomes" id="UP000831290">
    <property type="component" value="Chromosome"/>
</dbReference>
<evidence type="ECO:0000256" key="2">
    <source>
        <dbReference type="ARBA" id="ARBA00022692"/>
    </source>
</evidence>
<protein>
    <recommendedName>
        <fullName evidence="5">Probable membrane transporter protein</fullName>
    </recommendedName>
</protein>
<name>A0A9E6ZZW5_9FLAO</name>
<dbReference type="InterPro" id="IPR051598">
    <property type="entry name" value="TSUP/Inactive_protease-like"/>
</dbReference>
<comment type="subcellular location">
    <subcellularLocation>
        <location evidence="5">Cell membrane</location>
        <topology evidence="5">Multi-pass membrane protein</topology>
    </subcellularLocation>
    <subcellularLocation>
        <location evidence="1">Membrane</location>
        <topology evidence="1">Multi-pass membrane protein</topology>
    </subcellularLocation>
</comment>
<gene>
    <name evidence="6" type="ORF">MQE35_02775</name>
</gene>
<dbReference type="KEGG" id="fbm:MQE35_02775"/>
<sequence length="123" mass="13218">MNAYVIISLLVIGILAGVLSGVLGVGGGIIMVPMLMLVLSFSQHSAQGTSLAVMLPPVTILAVLNYYKAGYLNWKYAILIAIGFIVGGYFGSKLAIKIDQKTLRKIFGVLMLIIALRMIFSKK</sequence>
<dbReference type="AlphaFoldDB" id="A0A9E6ZZW5"/>
<keyword evidence="3 5" id="KW-1133">Transmembrane helix</keyword>
<feature type="transmembrane region" description="Helical" evidence="5">
    <location>
        <begin position="51"/>
        <end position="67"/>
    </location>
</feature>
<dbReference type="InterPro" id="IPR002781">
    <property type="entry name" value="TM_pro_TauE-like"/>
</dbReference>
<evidence type="ECO:0000313" key="6">
    <source>
        <dbReference type="EMBL" id="UOB18232.1"/>
    </source>
</evidence>
<evidence type="ECO:0000256" key="3">
    <source>
        <dbReference type="ARBA" id="ARBA00022989"/>
    </source>
</evidence>
<dbReference type="Pfam" id="PF01925">
    <property type="entry name" value="TauE"/>
    <property type="match status" value="1"/>
</dbReference>
<dbReference type="PANTHER" id="PTHR43701">
    <property type="entry name" value="MEMBRANE TRANSPORTER PROTEIN MJ0441-RELATED"/>
    <property type="match status" value="1"/>
</dbReference>
<keyword evidence="2 5" id="KW-0812">Transmembrane</keyword>
<keyword evidence="7" id="KW-1185">Reference proteome</keyword>
<dbReference type="GO" id="GO:0005886">
    <property type="term" value="C:plasma membrane"/>
    <property type="evidence" value="ECO:0007669"/>
    <property type="project" value="UniProtKB-SubCell"/>
</dbReference>
<comment type="similarity">
    <text evidence="5">Belongs to the 4-toluene sulfonate uptake permease (TSUP) (TC 2.A.102) family.</text>
</comment>
<dbReference type="PANTHER" id="PTHR43701:SF2">
    <property type="entry name" value="MEMBRANE TRANSPORTER PROTEIN YJNA-RELATED"/>
    <property type="match status" value="1"/>
</dbReference>
<evidence type="ECO:0000256" key="1">
    <source>
        <dbReference type="ARBA" id="ARBA00004141"/>
    </source>
</evidence>
<dbReference type="RefSeq" id="WP_255844299.1">
    <property type="nucleotide sequence ID" value="NZ_CP094358.1"/>
</dbReference>
<evidence type="ECO:0000256" key="4">
    <source>
        <dbReference type="ARBA" id="ARBA00023136"/>
    </source>
</evidence>
<feature type="transmembrane region" description="Helical" evidence="5">
    <location>
        <begin position="103"/>
        <end position="120"/>
    </location>
</feature>
<dbReference type="EMBL" id="CP094358">
    <property type="protein sequence ID" value="UOB18232.1"/>
    <property type="molecule type" value="Genomic_DNA"/>
</dbReference>
<keyword evidence="4 5" id="KW-0472">Membrane</keyword>
<feature type="transmembrane region" description="Helical" evidence="5">
    <location>
        <begin position="73"/>
        <end position="91"/>
    </location>
</feature>
<evidence type="ECO:0000256" key="5">
    <source>
        <dbReference type="RuleBase" id="RU363041"/>
    </source>
</evidence>
<evidence type="ECO:0000313" key="7">
    <source>
        <dbReference type="Proteomes" id="UP000831290"/>
    </source>
</evidence>